<dbReference type="Proteomes" id="UP000307999">
    <property type="component" value="Unassembled WGS sequence"/>
</dbReference>
<accession>A0A4U1B1X4</accession>
<evidence type="ECO:0008006" key="4">
    <source>
        <dbReference type="Google" id="ProtNLM"/>
    </source>
</evidence>
<sequence>MSRKTIIKWSTISLLTFGFISVISIFVSSLKVSQKSENQKWLEVDVSSLEVGQIIEVNNSYFVMKQATGGNYIIFRSFSPYRGCELEYIPADEANQKRNIRKEYENQAHFYEPECDGGVWLPDGMYAKGTGHPFDTDLLPQKYKISRSGFILIDRS</sequence>
<evidence type="ECO:0000256" key="1">
    <source>
        <dbReference type="SAM" id="Phobius"/>
    </source>
</evidence>
<keyword evidence="3" id="KW-1185">Reference proteome</keyword>
<evidence type="ECO:0000313" key="3">
    <source>
        <dbReference type="Proteomes" id="UP000307999"/>
    </source>
</evidence>
<organism evidence="2 3">
    <name type="scientific">Thalassotalea mangrovi</name>
    <dbReference type="NCBI Taxonomy" id="2572245"/>
    <lineage>
        <taxon>Bacteria</taxon>
        <taxon>Pseudomonadati</taxon>
        <taxon>Pseudomonadota</taxon>
        <taxon>Gammaproteobacteria</taxon>
        <taxon>Alteromonadales</taxon>
        <taxon>Colwelliaceae</taxon>
        <taxon>Thalassotalea</taxon>
    </lineage>
</organism>
<keyword evidence="1" id="KW-0472">Membrane</keyword>
<dbReference type="AlphaFoldDB" id="A0A4U1B1X4"/>
<comment type="caution">
    <text evidence="2">The sequence shown here is derived from an EMBL/GenBank/DDBJ whole genome shotgun (WGS) entry which is preliminary data.</text>
</comment>
<feature type="transmembrane region" description="Helical" evidence="1">
    <location>
        <begin position="12"/>
        <end position="30"/>
    </location>
</feature>
<protein>
    <recommendedName>
        <fullName evidence="4">Rieske domain-containing protein</fullName>
    </recommendedName>
</protein>
<evidence type="ECO:0000313" key="2">
    <source>
        <dbReference type="EMBL" id="TKB42785.1"/>
    </source>
</evidence>
<name>A0A4U1B1X4_9GAMM</name>
<reference evidence="2 3" key="1">
    <citation type="submission" date="2019-04" db="EMBL/GenBank/DDBJ databases">
        <title>Thalassotalea guangxiensis sp. nov., isolated from sediment of the coastal wetland.</title>
        <authorList>
            <person name="Zheng S."/>
            <person name="Zhang D."/>
        </authorList>
    </citation>
    <scope>NUCLEOTIDE SEQUENCE [LARGE SCALE GENOMIC DNA]</scope>
    <source>
        <strain evidence="2 3">ZS-4</strain>
    </source>
</reference>
<dbReference type="EMBL" id="SWDB01000076">
    <property type="protein sequence ID" value="TKB42785.1"/>
    <property type="molecule type" value="Genomic_DNA"/>
</dbReference>
<keyword evidence="1" id="KW-0812">Transmembrane</keyword>
<keyword evidence="1" id="KW-1133">Transmembrane helix</keyword>
<proteinExistence type="predicted"/>
<gene>
    <name evidence="2" type="ORF">E8M12_16270</name>
</gene>